<proteinExistence type="predicted"/>
<name>V5WMF2_9SPIO</name>
<dbReference type="GO" id="GO:0006450">
    <property type="term" value="P:regulation of translational fidelity"/>
    <property type="evidence" value="ECO:0007669"/>
    <property type="project" value="InterPro"/>
</dbReference>
<dbReference type="KEGG" id="slr:L21SP2_3492"/>
<dbReference type="AlphaFoldDB" id="V5WMF2"/>
<evidence type="ECO:0000256" key="1">
    <source>
        <dbReference type="ARBA" id="ARBA00014426"/>
    </source>
</evidence>
<evidence type="ECO:0000313" key="2">
    <source>
        <dbReference type="EMBL" id="AHC16828.1"/>
    </source>
</evidence>
<dbReference type="STRING" id="1307761.L21SP2_3492"/>
<dbReference type="SUPFAM" id="SSF141000">
    <property type="entry name" value="Glu-tRNAGln amidotransferase C subunit"/>
    <property type="match status" value="1"/>
</dbReference>
<gene>
    <name evidence="2" type="ORF">L21SP2_3492</name>
</gene>
<evidence type="ECO:0000313" key="3">
    <source>
        <dbReference type="Proteomes" id="UP000018680"/>
    </source>
</evidence>
<dbReference type="Pfam" id="PF02686">
    <property type="entry name" value="GatC"/>
    <property type="match status" value="1"/>
</dbReference>
<sequence length="92" mass="10324">MDTKELDITAELAHIELSEEEKAGFAQAVSQLVEYFEIMDKLELKEGDVEHHIPLKTNALRSDNASESSLSDDILEQAPDLEDRFIAIPNVL</sequence>
<dbReference type="Proteomes" id="UP000018680">
    <property type="component" value="Chromosome"/>
</dbReference>
<dbReference type="InterPro" id="IPR036113">
    <property type="entry name" value="Asp/Glu-ADT_sf_sub_c"/>
</dbReference>
<dbReference type="EMBL" id="CP006939">
    <property type="protein sequence ID" value="AHC16828.1"/>
    <property type="molecule type" value="Genomic_DNA"/>
</dbReference>
<accession>V5WMF2</accession>
<keyword evidence="3" id="KW-1185">Reference proteome</keyword>
<dbReference type="NCBIfam" id="TIGR00135">
    <property type="entry name" value="gatC"/>
    <property type="match status" value="1"/>
</dbReference>
<organism evidence="2 3">
    <name type="scientific">Salinispira pacifica</name>
    <dbReference type="NCBI Taxonomy" id="1307761"/>
    <lineage>
        <taxon>Bacteria</taxon>
        <taxon>Pseudomonadati</taxon>
        <taxon>Spirochaetota</taxon>
        <taxon>Spirochaetia</taxon>
        <taxon>Spirochaetales</taxon>
        <taxon>Spirochaetaceae</taxon>
        <taxon>Salinispira</taxon>
    </lineage>
</organism>
<dbReference type="Gene3D" id="1.10.20.60">
    <property type="entry name" value="Glu-tRNAGln amidotransferase C subunit, N-terminal domain"/>
    <property type="match status" value="1"/>
</dbReference>
<dbReference type="RefSeq" id="WP_024269714.1">
    <property type="nucleotide sequence ID" value="NC_023035.1"/>
</dbReference>
<protein>
    <recommendedName>
        <fullName evidence="1">Glutamyl-tRNA(Gln) amidotransferase subunit C</fullName>
    </recommendedName>
</protein>
<dbReference type="OrthoDB" id="371238at2"/>
<dbReference type="HOGENOM" id="CLU_105899_2_2_12"/>
<dbReference type="InterPro" id="IPR003837">
    <property type="entry name" value="GatC"/>
</dbReference>
<reference evidence="2 3" key="1">
    <citation type="journal article" date="2015" name="Stand. Genomic Sci.">
        <title>Complete genome sequence and description of Salinispira pacifica gen. nov., sp. nov., a novel spirochaete isolated form a hypersaline microbial mat.</title>
        <authorList>
            <person name="Ben Hania W."/>
            <person name="Joseph M."/>
            <person name="Schumann P."/>
            <person name="Bunk B."/>
            <person name="Fiebig A."/>
            <person name="Sproer C."/>
            <person name="Klenk H.P."/>
            <person name="Fardeau M.L."/>
            <person name="Spring S."/>
        </authorList>
    </citation>
    <scope>NUCLEOTIDE SEQUENCE [LARGE SCALE GENOMIC DNA]</scope>
    <source>
        <strain evidence="2 3">L21-RPul-D2</strain>
    </source>
</reference>